<dbReference type="PANTHER" id="PTHR12780">
    <property type="entry name" value="RNA POLYMERASE III DNA DIRECTED , 39KD SUBUNIT-RELATED"/>
    <property type="match status" value="1"/>
</dbReference>
<dbReference type="OrthoDB" id="613763at2759"/>
<dbReference type="Pfam" id="PF05158">
    <property type="entry name" value="RNA_pol_Rpc34"/>
    <property type="match status" value="1"/>
</dbReference>
<dbReference type="Gene3D" id="1.10.10.10">
    <property type="entry name" value="Winged helix-like DNA-binding domain superfamily/Winged helix DNA-binding domain"/>
    <property type="match status" value="2"/>
</dbReference>
<comment type="function">
    <text evidence="6">DNA-dependent RNA polymerase catalyzes the transcription of DNA into RNA using the four ribonucleoside triphosphates as substrates. Specific peripheric component of RNA polymerase III which synthesizes small RNAs, such as 5S rRNA and tRNAs.</text>
</comment>
<accession>A0A835CQE0</accession>
<gene>
    <name evidence="7" type="ORF">HCN44_001487</name>
</gene>
<evidence type="ECO:0000256" key="5">
    <source>
        <dbReference type="ARBA" id="ARBA00023242"/>
    </source>
</evidence>
<protein>
    <recommendedName>
        <fullName evidence="9">DNA-directed RNA polymerase III subunit RPC6</fullName>
    </recommendedName>
</protein>
<evidence type="ECO:0000256" key="2">
    <source>
        <dbReference type="ARBA" id="ARBA00011038"/>
    </source>
</evidence>
<keyword evidence="4" id="KW-0804">Transcription</keyword>
<evidence type="ECO:0000256" key="1">
    <source>
        <dbReference type="ARBA" id="ARBA00004123"/>
    </source>
</evidence>
<keyword evidence="5" id="KW-0539">Nucleus</keyword>
<evidence type="ECO:0008006" key="9">
    <source>
        <dbReference type="Google" id="ProtNLM"/>
    </source>
</evidence>
<organism evidence="7 8">
    <name type="scientific">Aphidius gifuensis</name>
    <name type="common">Parasitoid wasp</name>
    <dbReference type="NCBI Taxonomy" id="684658"/>
    <lineage>
        <taxon>Eukaryota</taxon>
        <taxon>Metazoa</taxon>
        <taxon>Ecdysozoa</taxon>
        <taxon>Arthropoda</taxon>
        <taxon>Hexapoda</taxon>
        <taxon>Insecta</taxon>
        <taxon>Pterygota</taxon>
        <taxon>Neoptera</taxon>
        <taxon>Endopterygota</taxon>
        <taxon>Hymenoptera</taxon>
        <taxon>Apocrita</taxon>
        <taxon>Ichneumonoidea</taxon>
        <taxon>Braconidae</taxon>
        <taxon>Aphidiinae</taxon>
        <taxon>Aphidius</taxon>
    </lineage>
</organism>
<evidence type="ECO:0000256" key="3">
    <source>
        <dbReference type="ARBA" id="ARBA00022478"/>
    </source>
</evidence>
<keyword evidence="3" id="KW-0240">DNA-directed RNA polymerase</keyword>
<dbReference type="SUPFAM" id="SSF46785">
    <property type="entry name" value="Winged helix' DNA-binding domain"/>
    <property type="match status" value="2"/>
</dbReference>
<dbReference type="GO" id="GO:0005666">
    <property type="term" value="C:RNA polymerase III complex"/>
    <property type="evidence" value="ECO:0007669"/>
    <property type="project" value="InterPro"/>
</dbReference>
<dbReference type="Proteomes" id="UP000639338">
    <property type="component" value="Unassembled WGS sequence"/>
</dbReference>
<name>A0A835CQE0_APHGI</name>
<evidence type="ECO:0000256" key="4">
    <source>
        <dbReference type="ARBA" id="ARBA00023163"/>
    </source>
</evidence>
<comment type="subcellular location">
    <subcellularLocation>
        <location evidence="1">Nucleus</location>
    </subcellularLocation>
</comment>
<keyword evidence="8" id="KW-1185">Reference proteome</keyword>
<dbReference type="GO" id="GO:0005654">
    <property type="term" value="C:nucleoplasm"/>
    <property type="evidence" value="ECO:0007669"/>
    <property type="project" value="UniProtKB-ARBA"/>
</dbReference>
<dbReference type="InterPro" id="IPR036388">
    <property type="entry name" value="WH-like_DNA-bd_sf"/>
</dbReference>
<dbReference type="InterPro" id="IPR016049">
    <property type="entry name" value="RNA_pol_Rpc34-like"/>
</dbReference>
<evidence type="ECO:0000313" key="8">
    <source>
        <dbReference type="Proteomes" id="UP000639338"/>
    </source>
</evidence>
<comment type="caution">
    <text evidence="7">The sequence shown here is derived from an EMBL/GenBank/DDBJ whole genome shotgun (WGS) entry which is preliminary data.</text>
</comment>
<proteinExistence type="inferred from homology"/>
<dbReference type="InterPro" id="IPR007832">
    <property type="entry name" value="RNA_pol_Rpc34"/>
</dbReference>
<dbReference type="FunFam" id="1.10.10.10:FF:000237">
    <property type="entry name" value="DNA-directed RNA polymerase III subunit RPC6"/>
    <property type="match status" value="1"/>
</dbReference>
<dbReference type="GO" id="GO:0006383">
    <property type="term" value="P:transcription by RNA polymerase III"/>
    <property type="evidence" value="ECO:0007669"/>
    <property type="project" value="InterPro"/>
</dbReference>
<dbReference type="AlphaFoldDB" id="A0A835CQE0"/>
<comment type="similarity">
    <text evidence="2">Belongs to the eukaryotic RPC34/RPC39 RNA polymerase subunit family.</text>
</comment>
<evidence type="ECO:0000313" key="7">
    <source>
        <dbReference type="EMBL" id="KAF7992162.1"/>
    </source>
</evidence>
<dbReference type="EMBL" id="JACMRX010000003">
    <property type="protein sequence ID" value="KAF7992162.1"/>
    <property type="molecule type" value="Genomic_DNA"/>
</dbReference>
<evidence type="ECO:0000256" key="6">
    <source>
        <dbReference type="ARBA" id="ARBA00055148"/>
    </source>
</evidence>
<sequence length="307" mass="34685">MADVDNKILDLVKANPDGITQADITSAIPDVGASDIAKSINTLMKKHLQVFSKGNTLLFRLQKETRVGDNQTETVVLEIISNAGDKGIWMQEITKKSNIASVQLAKVLKNLETKKRIKTIKSVAASRKKLFMLFDLTPDVSITGGLFYSKQDFDIELAETLNEESYDYIEKKHQIAKANNVSLIQAREASAVSANDVLRYIEGRGFMKVEVPLKELERVLYTLVLDKKIHKISKNGTNFYRYRQPTKTAGIVVTPCGLCPVSLFKKSFFKLYFSLFFLSFQVKKDCCDTGDITPVKCEYINKWLELY</sequence>
<dbReference type="InterPro" id="IPR036390">
    <property type="entry name" value="WH_DNA-bd_sf"/>
</dbReference>
<dbReference type="FunFam" id="1.10.10.10:FF:000116">
    <property type="entry name" value="DNA-directed RNA polymerase III subunit RPC6"/>
    <property type="match status" value="1"/>
</dbReference>
<dbReference type="GO" id="GO:0005737">
    <property type="term" value="C:cytoplasm"/>
    <property type="evidence" value="ECO:0007669"/>
    <property type="project" value="UniProtKB-ARBA"/>
</dbReference>
<reference evidence="7 8" key="1">
    <citation type="submission" date="2020-08" db="EMBL/GenBank/DDBJ databases">
        <title>Aphidius gifuensis genome sequencing and assembly.</title>
        <authorList>
            <person name="Du Z."/>
        </authorList>
    </citation>
    <scope>NUCLEOTIDE SEQUENCE [LARGE SCALE GENOMIC DNA]</scope>
    <source>
        <strain evidence="7">YNYX2018</strain>
        <tissue evidence="7">Adults</tissue>
    </source>
</reference>